<evidence type="ECO:0000313" key="1">
    <source>
        <dbReference type="EMBL" id="GAN37666.1"/>
    </source>
</evidence>
<accession>A0A0C9PRU0</accession>
<dbReference type="RefSeq" id="WP_003575433.1">
    <property type="nucleotide sequence ID" value="NZ_BAYM01000246.1"/>
</dbReference>
<sequence length="113" mass="12989">MAIFKKKSNWRVWIAAAAVTAGMASIVYRRLYYRTIPNRILSIVKANFTNRGTIENSWINMQPTERGTGRDRYRVYTGGLTVREGDRLNQFAFAVEPDGTLRQLKQLHEPINA</sequence>
<reference evidence="2" key="1">
    <citation type="submission" date="2014-05" db="EMBL/GenBank/DDBJ databases">
        <title>Whole genome sequencing of Lactobacillus casei NRIC0644.</title>
        <authorList>
            <person name="Atarashi H."/>
            <person name="Yoshida Y."/>
            <person name="Fujimura S."/>
            <person name="Tanaka N."/>
            <person name="Shiwa Y."/>
            <person name="Yoshikawa H."/>
            <person name="Okada S."/>
            <person name="Nakagawa J."/>
        </authorList>
    </citation>
    <scope>NUCLEOTIDE SEQUENCE [LARGE SCALE GENOMIC DNA]</scope>
    <source>
        <strain evidence="2">NRIC0644</strain>
    </source>
</reference>
<protein>
    <submittedName>
        <fullName evidence="1">Small secreted protein</fullName>
    </submittedName>
</protein>
<proteinExistence type="predicted"/>
<gene>
    <name evidence="1" type="ORF">LC0644_2255</name>
</gene>
<dbReference type="Proteomes" id="UP000032552">
    <property type="component" value="Unassembled WGS sequence"/>
</dbReference>
<evidence type="ECO:0000313" key="2">
    <source>
        <dbReference type="Proteomes" id="UP000032552"/>
    </source>
</evidence>
<dbReference type="AlphaFoldDB" id="A0A0C9PRU0"/>
<organism evidence="1 2">
    <name type="scientific">Lacticaseibacillus paracasei NRIC 0644</name>
    <dbReference type="NCBI Taxonomy" id="1435038"/>
    <lineage>
        <taxon>Bacteria</taxon>
        <taxon>Bacillati</taxon>
        <taxon>Bacillota</taxon>
        <taxon>Bacilli</taxon>
        <taxon>Lactobacillales</taxon>
        <taxon>Lactobacillaceae</taxon>
        <taxon>Lacticaseibacillus</taxon>
    </lineage>
</organism>
<dbReference type="EMBL" id="BAYM01000246">
    <property type="protein sequence ID" value="GAN37666.1"/>
    <property type="molecule type" value="Genomic_DNA"/>
</dbReference>
<name>A0A0C9PRU0_LACPA</name>
<comment type="caution">
    <text evidence="1">The sequence shown here is derived from an EMBL/GenBank/DDBJ whole genome shotgun (WGS) entry which is preliminary data.</text>
</comment>